<evidence type="ECO:0000256" key="5">
    <source>
        <dbReference type="ARBA" id="ARBA00022989"/>
    </source>
</evidence>
<dbReference type="CDD" id="cd06173">
    <property type="entry name" value="MFS_MefA_like"/>
    <property type="match status" value="1"/>
</dbReference>
<evidence type="ECO:0000256" key="1">
    <source>
        <dbReference type="ARBA" id="ARBA00004651"/>
    </source>
</evidence>
<comment type="subcellular location">
    <subcellularLocation>
        <location evidence="1">Cell membrane</location>
        <topology evidence="1">Multi-pass membrane protein</topology>
    </subcellularLocation>
</comment>
<organism evidence="9 10">
    <name type="scientific">Mucilaginibacter rubeus</name>
    <dbReference type="NCBI Taxonomy" id="2027860"/>
    <lineage>
        <taxon>Bacteria</taxon>
        <taxon>Pseudomonadati</taxon>
        <taxon>Bacteroidota</taxon>
        <taxon>Sphingobacteriia</taxon>
        <taxon>Sphingobacteriales</taxon>
        <taxon>Sphingobacteriaceae</taxon>
        <taxon>Mucilaginibacter</taxon>
    </lineage>
</organism>
<keyword evidence="6 7" id="KW-0472">Membrane</keyword>
<evidence type="ECO:0000256" key="7">
    <source>
        <dbReference type="SAM" id="Phobius"/>
    </source>
</evidence>
<dbReference type="InterPro" id="IPR036259">
    <property type="entry name" value="MFS_trans_sf"/>
</dbReference>
<dbReference type="SUPFAM" id="SSF103473">
    <property type="entry name" value="MFS general substrate transporter"/>
    <property type="match status" value="1"/>
</dbReference>
<name>A0A5C1HZ67_9SPHI</name>
<feature type="transmembrane region" description="Helical" evidence="7">
    <location>
        <begin position="50"/>
        <end position="75"/>
    </location>
</feature>
<dbReference type="PANTHER" id="PTHR23513:SF11">
    <property type="entry name" value="STAPHYLOFERRIN A TRANSPORTER"/>
    <property type="match status" value="1"/>
</dbReference>
<dbReference type="OrthoDB" id="9775268at2"/>
<feature type="transmembrane region" description="Helical" evidence="7">
    <location>
        <begin position="351"/>
        <end position="373"/>
    </location>
</feature>
<evidence type="ECO:0000313" key="10">
    <source>
        <dbReference type="Proteomes" id="UP000251402"/>
    </source>
</evidence>
<dbReference type="Gene3D" id="1.20.1250.20">
    <property type="entry name" value="MFS general substrate transporter like domains"/>
    <property type="match status" value="1"/>
</dbReference>
<reference evidence="9" key="1">
    <citation type="submission" date="2019-08" db="EMBL/GenBank/DDBJ databases">
        <title>Comparative genome analysis confer to the adaptation heavy metal polluted environment.</title>
        <authorList>
            <person name="Li Y."/>
        </authorList>
    </citation>
    <scope>NUCLEOTIDE SEQUENCE [LARGE SCALE GENOMIC DNA]</scope>
    <source>
        <strain evidence="9">P1</strain>
    </source>
</reference>
<evidence type="ECO:0000313" key="9">
    <source>
        <dbReference type="EMBL" id="QEM10430.1"/>
    </source>
</evidence>
<keyword evidence="2" id="KW-0813">Transport</keyword>
<dbReference type="PANTHER" id="PTHR23513">
    <property type="entry name" value="INTEGRAL MEMBRANE EFFLUX PROTEIN-RELATED"/>
    <property type="match status" value="1"/>
</dbReference>
<evidence type="ECO:0000256" key="6">
    <source>
        <dbReference type="ARBA" id="ARBA00023136"/>
    </source>
</evidence>
<feature type="transmembrane region" description="Helical" evidence="7">
    <location>
        <begin position="20"/>
        <end position="44"/>
    </location>
</feature>
<dbReference type="EMBL" id="CP043450">
    <property type="protein sequence ID" value="QEM10430.1"/>
    <property type="molecule type" value="Genomic_DNA"/>
</dbReference>
<dbReference type="GO" id="GO:0005886">
    <property type="term" value="C:plasma membrane"/>
    <property type="evidence" value="ECO:0007669"/>
    <property type="project" value="UniProtKB-SubCell"/>
</dbReference>
<feature type="transmembrane region" description="Helical" evidence="7">
    <location>
        <begin position="227"/>
        <end position="251"/>
    </location>
</feature>
<accession>A0A5C1HZ67</accession>
<evidence type="ECO:0000256" key="3">
    <source>
        <dbReference type="ARBA" id="ARBA00022475"/>
    </source>
</evidence>
<feature type="transmembrane region" description="Helical" evidence="7">
    <location>
        <begin position="293"/>
        <end position="311"/>
    </location>
</feature>
<dbReference type="KEGG" id="mrub:DEO27_010465"/>
<feature type="transmembrane region" description="Helical" evidence="7">
    <location>
        <begin position="379"/>
        <end position="401"/>
    </location>
</feature>
<keyword evidence="5 7" id="KW-1133">Transmembrane helix</keyword>
<feature type="transmembrane region" description="Helical" evidence="7">
    <location>
        <begin position="317"/>
        <end position="339"/>
    </location>
</feature>
<dbReference type="Proteomes" id="UP000251402">
    <property type="component" value="Chromosome"/>
</dbReference>
<feature type="transmembrane region" description="Helical" evidence="7">
    <location>
        <begin position="168"/>
        <end position="195"/>
    </location>
</feature>
<dbReference type="RefSeq" id="WP_112566745.1">
    <property type="nucleotide sequence ID" value="NZ_CP043450.1"/>
</dbReference>
<proteinExistence type="predicted"/>
<dbReference type="Pfam" id="PF05977">
    <property type="entry name" value="MFS_3"/>
    <property type="match status" value="1"/>
</dbReference>
<evidence type="ECO:0000256" key="4">
    <source>
        <dbReference type="ARBA" id="ARBA00022692"/>
    </source>
</evidence>
<feature type="transmembrane region" description="Helical" evidence="7">
    <location>
        <begin position="96"/>
        <end position="122"/>
    </location>
</feature>
<sequence length="411" mass="43735">MKKLSQLNLFRALSSRNFTLYFIGRAVSQFGTWMQRTAVIWVVYSMIHSAFLLGLTVFAEQFPSFICSIPGGVAADRYNRYTIIKITQITSMLQSVLLAILVLSGHMVVWAILLLSVILGIINAFDVPARQALINDVVASPTDLPNALSLSTATASLAQLLGPALSGIVLSAFGAGVCFLLNAASFGAVILSILLMKLPAYVPKKTNKRVLADFSEGFTYIKNTPGIATMVMMLAAVSLLVLPFNTVLPVFAKVVFKGDASTFGYINSFVGIGAVAGTIFLASRKPGAHLKQILFVSTVLMGIGLICFSQFKNFFAAMFFAAIAGYGSIAQFTISNIVVQSDAAANMRGRTMGVLLMAIFGMLPLGSLLTGAISERIGAPATVLAQGITALAIALVFIGFLTKKETILKAE</sequence>
<keyword evidence="4 7" id="KW-0812">Transmembrane</keyword>
<dbReference type="InterPro" id="IPR010290">
    <property type="entry name" value="TM_effector"/>
</dbReference>
<dbReference type="AlphaFoldDB" id="A0A5C1HZ67"/>
<keyword evidence="10" id="KW-1185">Reference proteome</keyword>
<dbReference type="PROSITE" id="PS50850">
    <property type="entry name" value="MFS"/>
    <property type="match status" value="1"/>
</dbReference>
<dbReference type="GO" id="GO:0022857">
    <property type="term" value="F:transmembrane transporter activity"/>
    <property type="evidence" value="ECO:0007669"/>
    <property type="project" value="InterPro"/>
</dbReference>
<evidence type="ECO:0000259" key="8">
    <source>
        <dbReference type="PROSITE" id="PS50850"/>
    </source>
</evidence>
<keyword evidence="3" id="KW-1003">Cell membrane</keyword>
<evidence type="ECO:0000256" key="2">
    <source>
        <dbReference type="ARBA" id="ARBA00022448"/>
    </source>
</evidence>
<gene>
    <name evidence="9" type="ORF">DEO27_010465</name>
</gene>
<dbReference type="InterPro" id="IPR020846">
    <property type="entry name" value="MFS_dom"/>
</dbReference>
<feature type="transmembrane region" description="Helical" evidence="7">
    <location>
        <begin position="263"/>
        <end position="281"/>
    </location>
</feature>
<feature type="domain" description="Major facilitator superfamily (MFS) profile" evidence="8">
    <location>
        <begin position="17"/>
        <end position="405"/>
    </location>
</feature>
<protein>
    <submittedName>
        <fullName evidence="9">MFS transporter</fullName>
    </submittedName>
</protein>